<dbReference type="GO" id="GO:0008616">
    <property type="term" value="P:tRNA queuosine(34) biosynthetic process"/>
    <property type="evidence" value="ECO:0007669"/>
    <property type="project" value="UniProtKB-KW"/>
</dbReference>
<evidence type="ECO:0000313" key="3">
    <source>
        <dbReference type="Proteomes" id="UP000239340"/>
    </source>
</evidence>
<protein>
    <submittedName>
        <fullName evidence="2">AANH hydrolase superfamily protein</fullName>
    </submittedName>
</protein>
<dbReference type="Pfam" id="PF06508">
    <property type="entry name" value="QueC"/>
    <property type="match status" value="1"/>
</dbReference>
<dbReference type="InterPro" id="IPR014729">
    <property type="entry name" value="Rossmann-like_a/b/a_fold"/>
</dbReference>
<dbReference type="Gene3D" id="3.40.50.620">
    <property type="entry name" value="HUPs"/>
    <property type="match status" value="1"/>
</dbReference>
<dbReference type="Proteomes" id="UP000239340">
    <property type="component" value="Plasmid pSfreNXT3c"/>
</dbReference>
<dbReference type="GO" id="GO:0016787">
    <property type="term" value="F:hydrolase activity"/>
    <property type="evidence" value="ECO:0007669"/>
    <property type="project" value="UniProtKB-KW"/>
</dbReference>
<keyword evidence="2" id="KW-0614">Plasmid</keyword>
<keyword evidence="1" id="KW-0671">Queuosine biosynthesis</keyword>
<dbReference type="RefSeq" id="WP_104840743.1">
    <property type="nucleotide sequence ID" value="NZ_CP024310.1"/>
</dbReference>
<dbReference type="AlphaFoldDB" id="A0A2L0HDM3"/>
<dbReference type="InterPro" id="IPR018317">
    <property type="entry name" value="QueC"/>
</dbReference>
<sequence>MSVNVLQGERPIGRIAVLEPKAPAVEGWTAVEIGKQIKFKMKDLNRYRNRNWDARVYDCLVIAAAVEFCDRSLQRPAWGWTRQFQIMLPVHDVTLWNSPEVAAALVSALKFLTGDEWDLTFYARREVADEIDGQSRLFDWFDGSKTIVPFSKGMDSRAVTAMLDNGSDKLIRMRVGSDASDRPKKGSRKVPFMAVPYEVKRGPQPFKESSARTRGFKFSLLSGIAAYLVGTDDVVMPESGQGALGPSLVQTSHGYEDYRNNPLFLGRMQQLLFAIFGQQVTFRLPRLWYTKGQTLRDFAAMPAHAGEWSATWSCWQQNRQVSVDRKRRHCGICAACMLRRLSVHAAGLEERPEAYVWEDLHAFEFEDGAARSFNKITPAMRQYAIAGALHLDHLAELRSSALHRKRLARYSWLLAEALGATHEDIERKLADLLSQHEMEWMAFMSDLGPNSFVSKWLAWSR</sequence>
<dbReference type="SUPFAM" id="SSF52402">
    <property type="entry name" value="Adenine nucleotide alpha hydrolases-like"/>
    <property type="match status" value="1"/>
</dbReference>
<organism evidence="2 3">
    <name type="scientific">Rhizobium fredii</name>
    <name type="common">Sinorhizobium fredii</name>
    <dbReference type="NCBI Taxonomy" id="380"/>
    <lineage>
        <taxon>Bacteria</taxon>
        <taxon>Pseudomonadati</taxon>
        <taxon>Pseudomonadota</taxon>
        <taxon>Alphaproteobacteria</taxon>
        <taxon>Hyphomicrobiales</taxon>
        <taxon>Rhizobiaceae</taxon>
        <taxon>Sinorhizobium/Ensifer group</taxon>
        <taxon>Sinorhizobium</taxon>
    </lineage>
</organism>
<dbReference type="EMBL" id="CP024310">
    <property type="protein sequence ID" value="AUX79282.1"/>
    <property type="molecule type" value="Genomic_DNA"/>
</dbReference>
<keyword evidence="2" id="KW-0378">Hydrolase</keyword>
<evidence type="ECO:0000313" key="2">
    <source>
        <dbReference type="EMBL" id="AUX79282.1"/>
    </source>
</evidence>
<name>A0A2L0HDM3_RHIFR</name>
<accession>A0A2L0HDM3</accession>
<evidence type="ECO:0000256" key="1">
    <source>
        <dbReference type="ARBA" id="ARBA00022785"/>
    </source>
</evidence>
<geneLocation type="plasmid" evidence="3">
    <name>psfrenxt3c</name>
</geneLocation>
<proteinExistence type="predicted"/>
<gene>
    <name evidence="2" type="ORF">NXT3_PC00101</name>
</gene>
<reference evidence="2 3" key="1">
    <citation type="submission" date="2017-10" db="EMBL/GenBank/DDBJ databases">
        <title>Analysis of the genome sequences of Rhizobium populations associated to common bean (phaseolus vulgaris).</title>
        <authorList>
            <person name="Bustos P."/>
            <person name="Santamaria R.I."/>
            <person name="Miranda-Sanchez F."/>
            <person name="Perez-Carrascal O."/>
            <person name="Juarez S."/>
            <person name="Lozano L."/>
            <person name="Martinez-Flores I."/>
            <person name="Vinuesa P."/>
            <person name="Martinez-Romero E."/>
            <person name="Cevallos M.A."/>
            <person name="Romero D."/>
            <person name="Davila G."/>
            <person name="Gonzalez V."/>
        </authorList>
    </citation>
    <scope>NUCLEOTIDE SEQUENCE [LARGE SCALE GENOMIC DNA]</scope>
    <source>
        <strain evidence="2 3">NXT3</strain>
        <plasmid evidence="3">Plasmid psfrenxt3c</plasmid>
    </source>
</reference>